<dbReference type="STRING" id="1300342.I596_2991"/>
<evidence type="ECO:0000313" key="2">
    <source>
        <dbReference type="EMBL" id="ANB18983.1"/>
    </source>
</evidence>
<name>A0A160DY81_9GAMM</name>
<proteinExistence type="predicted"/>
<keyword evidence="1" id="KW-0238">DNA-binding</keyword>
<evidence type="ECO:0000313" key="3">
    <source>
        <dbReference type="Proteomes" id="UP000076830"/>
    </source>
</evidence>
<dbReference type="InterPro" id="IPR011010">
    <property type="entry name" value="DNA_brk_join_enz"/>
</dbReference>
<dbReference type="EMBL" id="CP015249">
    <property type="protein sequence ID" value="ANB18983.1"/>
    <property type="molecule type" value="Genomic_DNA"/>
</dbReference>
<dbReference type="Gene3D" id="1.10.150.130">
    <property type="match status" value="1"/>
</dbReference>
<dbReference type="InterPro" id="IPR010998">
    <property type="entry name" value="Integrase_recombinase_N"/>
</dbReference>
<protein>
    <submittedName>
        <fullName evidence="2">Phage integrase</fullName>
    </submittedName>
</protein>
<sequence>MVRGVYIERAPSERLTVSASLDRYLAEVTPIKKPTTQRAEQVRAETLRSHFGKYSLAAITAEMVATFRDTRLAKGKSNSTVRLDLALLGHLFTTVNLLPANGRQEGRF</sequence>
<evidence type="ECO:0000256" key="1">
    <source>
        <dbReference type="ARBA" id="ARBA00023125"/>
    </source>
</evidence>
<dbReference type="AlphaFoldDB" id="A0A160DY81"/>
<gene>
    <name evidence="2" type="ORF">I596_2991</name>
</gene>
<reference evidence="2 3" key="1">
    <citation type="submission" date="2016-04" db="EMBL/GenBank/DDBJ databases">
        <title>Complete genome sequence of Dokdonella koreensis DS-123T.</title>
        <authorList>
            <person name="Kim J.F."/>
            <person name="Lee H."/>
            <person name="Kwak M.-J."/>
        </authorList>
    </citation>
    <scope>NUCLEOTIDE SEQUENCE [LARGE SCALE GENOMIC DNA]</scope>
    <source>
        <strain evidence="2 3">DS-123</strain>
    </source>
</reference>
<organism evidence="2 3">
    <name type="scientific">Dokdonella koreensis DS-123</name>
    <dbReference type="NCBI Taxonomy" id="1300342"/>
    <lineage>
        <taxon>Bacteria</taxon>
        <taxon>Pseudomonadati</taxon>
        <taxon>Pseudomonadota</taxon>
        <taxon>Gammaproteobacteria</taxon>
        <taxon>Lysobacterales</taxon>
        <taxon>Rhodanobacteraceae</taxon>
        <taxon>Dokdonella</taxon>
    </lineage>
</organism>
<dbReference type="GO" id="GO:0003677">
    <property type="term" value="F:DNA binding"/>
    <property type="evidence" value="ECO:0007669"/>
    <property type="project" value="UniProtKB-KW"/>
</dbReference>
<dbReference type="SUPFAM" id="SSF56349">
    <property type="entry name" value="DNA breaking-rejoining enzymes"/>
    <property type="match status" value="1"/>
</dbReference>
<accession>A0A160DY81</accession>
<keyword evidence="3" id="KW-1185">Reference proteome</keyword>
<dbReference type="Proteomes" id="UP000076830">
    <property type="component" value="Chromosome"/>
</dbReference>
<dbReference type="KEGG" id="dko:I596_2991"/>